<comment type="caution">
    <text evidence="3">The sequence shown here is derived from an EMBL/GenBank/DDBJ whole genome shotgun (WGS) entry which is preliminary data.</text>
</comment>
<proteinExistence type="predicted"/>
<evidence type="ECO:0000259" key="2">
    <source>
        <dbReference type="PROSITE" id="PS51406"/>
    </source>
</evidence>
<dbReference type="SUPFAM" id="SSF56496">
    <property type="entry name" value="Fibrinogen C-terminal domain-like"/>
    <property type="match status" value="1"/>
</dbReference>
<dbReference type="Proteomes" id="UP000683360">
    <property type="component" value="Unassembled WGS sequence"/>
</dbReference>
<dbReference type="EMBL" id="CAJPWZ010002543">
    <property type="protein sequence ID" value="CAG2239980.1"/>
    <property type="molecule type" value="Genomic_DNA"/>
</dbReference>
<organism evidence="3 4">
    <name type="scientific">Mytilus edulis</name>
    <name type="common">Blue mussel</name>
    <dbReference type="NCBI Taxonomy" id="6550"/>
    <lineage>
        <taxon>Eukaryota</taxon>
        <taxon>Metazoa</taxon>
        <taxon>Spiralia</taxon>
        <taxon>Lophotrochozoa</taxon>
        <taxon>Mollusca</taxon>
        <taxon>Bivalvia</taxon>
        <taxon>Autobranchia</taxon>
        <taxon>Pteriomorphia</taxon>
        <taxon>Mytilida</taxon>
        <taxon>Mytiloidea</taxon>
        <taxon>Mytilidae</taxon>
        <taxon>Mytilinae</taxon>
        <taxon>Mytilus</taxon>
    </lineage>
</organism>
<name>A0A8S3UBZ3_MYTED</name>
<dbReference type="PROSITE" id="PS51406">
    <property type="entry name" value="FIBRINOGEN_C_2"/>
    <property type="match status" value="1"/>
</dbReference>
<dbReference type="InterPro" id="IPR003609">
    <property type="entry name" value="Pan_app"/>
</dbReference>
<reference evidence="3" key="1">
    <citation type="submission" date="2021-03" db="EMBL/GenBank/DDBJ databases">
        <authorList>
            <person name="Bekaert M."/>
        </authorList>
    </citation>
    <scope>NUCLEOTIDE SEQUENCE</scope>
</reference>
<accession>A0A8S3UBZ3</accession>
<dbReference type="SUPFAM" id="SSF57414">
    <property type="entry name" value="Hairpin loop containing domain-like"/>
    <property type="match status" value="1"/>
</dbReference>
<evidence type="ECO:0000259" key="1">
    <source>
        <dbReference type="PROSITE" id="PS50948"/>
    </source>
</evidence>
<dbReference type="AlphaFoldDB" id="A0A8S3UBZ3"/>
<dbReference type="PROSITE" id="PS50948">
    <property type="entry name" value="PAN"/>
    <property type="match status" value="1"/>
</dbReference>
<dbReference type="InterPro" id="IPR014716">
    <property type="entry name" value="Fibrinogen_a/b/g_C_1"/>
</dbReference>
<protein>
    <submittedName>
        <fullName evidence="3">Uncharacterized protein</fullName>
    </submittedName>
</protein>
<feature type="domain" description="Fibrinogen C-terminal" evidence="2">
    <location>
        <begin position="104"/>
        <end position="181"/>
    </location>
</feature>
<dbReference type="SMART" id="SM00186">
    <property type="entry name" value="FBG"/>
    <property type="match status" value="1"/>
</dbReference>
<dbReference type="GO" id="GO:0005615">
    <property type="term" value="C:extracellular space"/>
    <property type="evidence" value="ECO:0007669"/>
    <property type="project" value="TreeGrafter"/>
</dbReference>
<dbReference type="PANTHER" id="PTHR19143">
    <property type="entry name" value="FIBRINOGEN/TENASCIN/ANGIOPOEITIN"/>
    <property type="match status" value="1"/>
</dbReference>
<dbReference type="OrthoDB" id="6136865at2759"/>
<dbReference type="InterPro" id="IPR002181">
    <property type="entry name" value="Fibrinogen_a/b/g_C_dom"/>
</dbReference>
<dbReference type="Gene3D" id="3.90.215.10">
    <property type="entry name" value="Gamma Fibrinogen, chain A, domain 1"/>
    <property type="match status" value="1"/>
</dbReference>
<dbReference type="InterPro" id="IPR036056">
    <property type="entry name" value="Fibrinogen-like_C"/>
</dbReference>
<feature type="domain" description="Apple" evidence="1">
    <location>
        <begin position="9"/>
        <end position="92"/>
    </location>
</feature>
<keyword evidence="4" id="KW-1185">Reference proteome</keyword>
<evidence type="ECO:0000313" key="4">
    <source>
        <dbReference type="Proteomes" id="UP000683360"/>
    </source>
</evidence>
<dbReference type="InterPro" id="IPR050373">
    <property type="entry name" value="Fibrinogen_C-term_domain"/>
</dbReference>
<dbReference type="Gene3D" id="3.50.4.10">
    <property type="entry name" value="Hepatocyte Growth Factor"/>
    <property type="match status" value="1"/>
</dbReference>
<gene>
    <name evidence="3" type="ORF">MEDL_52315</name>
</gene>
<dbReference type="Pfam" id="PF00147">
    <property type="entry name" value="Fibrinogen_C"/>
    <property type="match status" value="2"/>
</dbReference>
<sequence length="250" mass="29514">MLLVSTDQCKSGIFHVNPDKLNRKLEGYNLKIRTFENISPRGCFDQCMRRPRCHSYNYNRHLLRCELNHKPNSDSLNNFQNEVGYIYVEVNHYRGDPMYDTCLENPCKPDEICKEKKGRSVFCVKDQEDIPDKGLLKFCKLTQNGWTVIQRRTDGSENFRRTWVEYENGFGDLQNEFWIGLGNHMDYNNGRHFTTYDHDNDGSSGNCANTEGAWWHGSCSYVYLNSDLKNKLQWWSRIYIKSNMMIQRIT</sequence>
<dbReference type="Pfam" id="PF00024">
    <property type="entry name" value="PAN_1"/>
    <property type="match status" value="1"/>
</dbReference>
<evidence type="ECO:0000313" key="3">
    <source>
        <dbReference type="EMBL" id="CAG2239980.1"/>
    </source>
</evidence>
<dbReference type="Gene3D" id="4.10.530.10">
    <property type="entry name" value="Gamma-fibrinogen Carboxyl Terminal Fragment, domain 2"/>
    <property type="match status" value="1"/>
</dbReference>